<protein>
    <recommendedName>
        <fullName evidence="4">Autotransporter outer membrane beta-barrel domain-containing protein</fullName>
    </recommendedName>
</protein>
<proteinExistence type="predicted"/>
<evidence type="ECO:0000313" key="3">
    <source>
        <dbReference type="Proteomes" id="UP001565471"/>
    </source>
</evidence>
<sequence length="342" mass="33884">MKSEFLSRASRLALAISATSLGFSSPALAASFSTPPNSTTAQTVSNNDTGAVAAGSSLSVTGTAITWITGLSSPGVVITNNGTISATSRGIDTSSSAISGNLTLINNAGAVFAASNDAFRINGGLSSGSVTVDNAGTVQSTGNGRVFDFVNATSNTTVFSITNQSGGTIRSSGSDVMRIGGGTTTITNSGLIDATNTAGSRAIRATTNLNNVISLSVVNNAGATIQSADDAIQINGASGSNSTTAARFSVDNAGTIKSATGQAIDFDNLTSTAASLHITNRATGLITAANADAIRPGENFTIDNYGQIIANGTIDPATGRPSADAIDLRAATTAPSTTMPAA</sequence>
<comment type="caution">
    <text evidence="2">The sequence shown here is derived from an EMBL/GenBank/DDBJ whole genome shotgun (WGS) entry which is preliminary data.</text>
</comment>
<name>A0ABV4F8D7_BRAEL</name>
<organism evidence="2 3">
    <name type="scientific">Bradyrhizobium elkanii</name>
    <dbReference type="NCBI Taxonomy" id="29448"/>
    <lineage>
        <taxon>Bacteria</taxon>
        <taxon>Pseudomonadati</taxon>
        <taxon>Pseudomonadota</taxon>
        <taxon>Alphaproteobacteria</taxon>
        <taxon>Hyphomicrobiales</taxon>
        <taxon>Nitrobacteraceae</taxon>
        <taxon>Bradyrhizobium</taxon>
    </lineage>
</organism>
<gene>
    <name evidence="2" type="ORF">ABIF29_005972</name>
</gene>
<dbReference type="EMBL" id="JBGBZA010000002">
    <property type="protein sequence ID" value="MEY9319173.1"/>
    <property type="molecule type" value="Genomic_DNA"/>
</dbReference>
<evidence type="ECO:0008006" key="4">
    <source>
        <dbReference type="Google" id="ProtNLM"/>
    </source>
</evidence>
<evidence type="ECO:0000256" key="1">
    <source>
        <dbReference type="SAM" id="SignalP"/>
    </source>
</evidence>
<accession>A0ABV4F8D7</accession>
<keyword evidence="1" id="KW-0732">Signal</keyword>
<keyword evidence="3" id="KW-1185">Reference proteome</keyword>
<dbReference type="RefSeq" id="WP_125459345.1">
    <property type="nucleotide sequence ID" value="NZ_CP126026.1"/>
</dbReference>
<dbReference type="Proteomes" id="UP001565471">
    <property type="component" value="Unassembled WGS sequence"/>
</dbReference>
<evidence type="ECO:0000313" key="2">
    <source>
        <dbReference type="EMBL" id="MEY9319173.1"/>
    </source>
</evidence>
<reference evidence="2 3" key="1">
    <citation type="submission" date="2024-07" db="EMBL/GenBank/DDBJ databases">
        <title>Genomic Encyclopedia of Type Strains, Phase V (KMG-V): Genome sequencing to study the core and pangenomes of soil and plant-associated prokaryotes.</title>
        <authorList>
            <person name="Whitman W."/>
        </authorList>
    </citation>
    <scope>NUCLEOTIDE SEQUENCE [LARGE SCALE GENOMIC DNA]</scope>
    <source>
        <strain evidence="2 3">USDA 415</strain>
    </source>
</reference>
<feature type="chain" id="PRO_5045100477" description="Autotransporter outer membrane beta-barrel domain-containing protein" evidence="1">
    <location>
        <begin position="30"/>
        <end position="342"/>
    </location>
</feature>
<feature type="signal peptide" evidence="1">
    <location>
        <begin position="1"/>
        <end position="29"/>
    </location>
</feature>